<sequence length="669" mass="73734">MPDTHFDPIACLAATPNRPGVYRMLGEEEEILYVGKAGDLKKRLASYFRDAGQLQGKVRALVSRIRSVEVTVTHTETEALLLENNLIKSLHPRYNILLRDDKSYPYLYLAAQDSFPGLRFHRGSRQRPGRYFGPFPSAGAVRETLQLLQKLFRVRQCEDSVFRNRSRPCLQYQIARCKAPCVGFIDQAAYAEDVGHTLMFLEGKDQEIIEGFVLRMDEAAKALDYERAAQHRDTIRTLRRIQEHQHIDSRESGGGDGHGGGKKTRPDIDVVAAACRDGVAAVAVFFIRAGRNLGNKTFFPRQAAEASAAQVLTAFLPQYYLAAQRDDAIPNRILINEAINDERDVPCGMPVSALGEPHRQNPTPNDAVHDDAVRLAAHRHPTEGHAHGTLEAALSEHAGKKITITRPQRGEAVHWLEMAVENAELALARRLVDRSTLGQRFEALQAALDLAEIPGSIECFDVSHTGGDAPVAACVVFGAEGPVKSDYRRFTLKDITPGDDYAGLKQALRRRYTRVQKAGARLPDLLLIDGGKGQLAQAVAILAELQVSGVTVVGVAKGPERKPGFESLFFPHREAPLILPPDSGALHLIGQVRDEAHRFAVAGHRARRARARNTSVLEGIPGVGAKRRRQLLNELGGLQGIKRAGVEDLAKVRGISFTLAKTIYRTFHE</sequence>
<dbReference type="CDD" id="cd10434">
    <property type="entry name" value="GIY-YIG_UvrC_Cho"/>
    <property type="match status" value="1"/>
</dbReference>
<evidence type="ECO:0000259" key="11">
    <source>
        <dbReference type="PROSITE" id="PS50165"/>
    </source>
</evidence>
<feature type="domain" description="UVR" evidence="9">
    <location>
        <begin position="206"/>
        <end position="241"/>
    </location>
</feature>
<dbReference type="InterPro" id="IPR047296">
    <property type="entry name" value="GIY-YIG_UvrC_Cho"/>
</dbReference>
<dbReference type="GO" id="GO:0009432">
    <property type="term" value="P:SOS response"/>
    <property type="evidence" value="ECO:0007669"/>
    <property type="project" value="UniProtKB-UniRule"/>
</dbReference>
<dbReference type="InterPro" id="IPR035901">
    <property type="entry name" value="GIY-YIG_endonuc_sf"/>
</dbReference>
<dbReference type="SUPFAM" id="SSF46600">
    <property type="entry name" value="C-terminal UvrC-binding domain of UvrB"/>
    <property type="match status" value="1"/>
</dbReference>
<evidence type="ECO:0000313" key="12">
    <source>
        <dbReference type="EMBL" id="VFJ94322.1"/>
    </source>
</evidence>
<dbReference type="SMART" id="SM00465">
    <property type="entry name" value="GIYc"/>
    <property type="match status" value="1"/>
</dbReference>
<keyword evidence="6 7" id="KW-0742">SOS response</keyword>
<keyword evidence="1 7" id="KW-0963">Cytoplasm</keyword>
<keyword evidence="2 7" id="KW-0227">DNA damage</keyword>
<dbReference type="Pfam" id="PF08459">
    <property type="entry name" value="UvrC_RNaseH_dom"/>
    <property type="match status" value="1"/>
</dbReference>
<dbReference type="PANTHER" id="PTHR30562">
    <property type="entry name" value="UVRC/OXIDOREDUCTASE"/>
    <property type="match status" value="1"/>
</dbReference>
<dbReference type="Pfam" id="PF02151">
    <property type="entry name" value="UVR"/>
    <property type="match status" value="1"/>
</dbReference>
<dbReference type="InterPro" id="IPR010994">
    <property type="entry name" value="RuvA_2-like"/>
</dbReference>
<dbReference type="SUPFAM" id="SSF47781">
    <property type="entry name" value="RuvA domain 2-like"/>
    <property type="match status" value="1"/>
</dbReference>
<evidence type="ECO:0000313" key="13">
    <source>
        <dbReference type="EMBL" id="VFJ95210.1"/>
    </source>
</evidence>
<evidence type="ECO:0000256" key="3">
    <source>
        <dbReference type="ARBA" id="ARBA00022769"/>
    </source>
</evidence>
<dbReference type="GO" id="GO:0003677">
    <property type="term" value="F:DNA binding"/>
    <property type="evidence" value="ECO:0007669"/>
    <property type="project" value="UniProtKB-UniRule"/>
</dbReference>
<evidence type="ECO:0000259" key="10">
    <source>
        <dbReference type="PROSITE" id="PS50164"/>
    </source>
</evidence>
<dbReference type="Pfam" id="PF01541">
    <property type="entry name" value="GIY-YIG"/>
    <property type="match status" value="1"/>
</dbReference>
<evidence type="ECO:0000256" key="5">
    <source>
        <dbReference type="ARBA" id="ARBA00023204"/>
    </source>
</evidence>
<keyword evidence="4 7" id="KW-0267">Excision nuclease</keyword>
<dbReference type="SUPFAM" id="SSF82771">
    <property type="entry name" value="GIY-YIG endonuclease"/>
    <property type="match status" value="1"/>
</dbReference>
<dbReference type="InterPro" id="IPR001943">
    <property type="entry name" value="UVR_dom"/>
</dbReference>
<dbReference type="EMBL" id="CAADFG010000070">
    <property type="protein sequence ID" value="VFJ94322.1"/>
    <property type="molecule type" value="Genomic_DNA"/>
</dbReference>
<dbReference type="Pfam" id="PF22920">
    <property type="entry name" value="UvrC_RNaseH"/>
    <property type="match status" value="2"/>
</dbReference>
<dbReference type="GO" id="GO:0005737">
    <property type="term" value="C:cytoplasm"/>
    <property type="evidence" value="ECO:0007669"/>
    <property type="project" value="UniProtKB-SubCell"/>
</dbReference>
<evidence type="ECO:0000256" key="8">
    <source>
        <dbReference type="SAM" id="MobiDB-lite"/>
    </source>
</evidence>
<dbReference type="SMART" id="SM00278">
    <property type="entry name" value="HhH1"/>
    <property type="match status" value="2"/>
</dbReference>
<comment type="similarity">
    <text evidence="7">Belongs to the UvrC family.</text>
</comment>
<comment type="subunit">
    <text evidence="7">Interacts with UvrB in an incision complex.</text>
</comment>
<organism evidence="13">
    <name type="scientific">Candidatus Kentrum eta</name>
    <dbReference type="NCBI Taxonomy" id="2126337"/>
    <lineage>
        <taxon>Bacteria</taxon>
        <taxon>Pseudomonadati</taxon>
        <taxon>Pseudomonadota</taxon>
        <taxon>Gammaproteobacteria</taxon>
        <taxon>Candidatus Kentrum</taxon>
    </lineage>
</organism>
<evidence type="ECO:0000256" key="4">
    <source>
        <dbReference type="ARBA" id="ARBA00022881"/>
    </source>
</evidence>
<dbReference type="PROSITE" id="PS50164">
    <property type="entry name" value="GIY_YIG"/>
    <property type="match status" value="1"/>
</dbReference>
<keyword evidence="3 7" id="KW-0228">DNA excision</keyword>
<evidence type="ECO:0000256" key="6">
    <source>
        <dbReference type="ARBA" id="ARBA00023236"/>
    </source>
</evidence>
<dbReference type="GO" id="GO:0006289">
    <property type="term" value="P:nucleotide-excision repair"/>
    <property type="evidence" value="ECO:0007669"/>
    <property type="project" value="UniProtKB-UniRule"/>
</dbReference>
<evidence type="ECO:0000256" key="1">
    <source>
        <dbReference type="ARBA" id="ARBA00022490"/>
    </source>
</evidence>
<dbReference type="HAMAP" id="MF_00203">
    <property type="entry name" value="UvrC"/>
    <property type="match status" value="1"/>
</dbReference>
<comment type="function">
    <text evidence="7">The UvrABC repair system catalyzes the recognition and processing of DNA lesions. UvrC both incises the 5' and 3' sides of the lesion. The N-terminal half is responsible for the 3' incision and the C-terminal half is responsible for the 5' incision.</text>
</comment>
<evidence type="ECO:0000313" key="14">
    <source>
        <dbReference type="EMBL" id="VFK01414.1"/>
    </source>
</evidence>
<comment type="subcellular location">
    <subcellularLocation>
        <location evidence="7">Cytoplasm</location>
    </subcellularLocation>
</comment>
<name>A0A450URX4_9GAMM</name>
<gene>
    <name evidence="7" type="primary">uvrC</name>
    <name evidence="12" type="ORF">BECKH772A_GA0070896_100707</name>
    <name evidence="13" type="ORF">BECKH772B_GA0070898_100737</name>
    <name evidence="14" type="ORF">BECKH772C_GA0070978_100657</name>
</gene>
<evidence type="ECO:0000256" key="2">
    <source>
        <dbReference type="ARBA" id="ARBA00022763"/>
    </source>
</evidence>
<dbReference type="InterPro" id="IPR004791">
    <property type="entry name" value="UvrC"/>
</dbReference>
<proteinExistence type="inferred from homology"/>
<dbReference type="NCBIfam" id="TIGR00194">
    <property type="entry name" value="uvrC"/>
    <property type="match status" value="1"/>
</dbReference>
<dbReference type="GO" id="GO:0009381">
    <property type="term" value="F:excinuclease ABC activity"/>
    <property type="evidence" value="ECO:0007669"/>
    <property type="project" value="UniProtKB-UniRule"/>
</dbReference>
<dbReference type="InterPro" id="IPR000305">
    <property type="entry name" value="GIY-YIG_endonuc"/>
</dbReference>
<dbReference type="InterPro" id="IPR001162">
    <property type="entry name" value="UvrC_RNase_H_dom"/>
</dbReference>
<dbReference type="EMBL" id="CAADFJ010000065">
    <property type="protein sequence ID" value="VFK01414.1"/>
    <property type="molecule type" value="Genomic_DNA"/>
</dbReference>
<dbReference type="Gene3D" id="1.10.150.20">
    <property type="entry name" value="5' to 3' exonuclease, C-terminal subdomain"/>
    <property type="match status" value="1"/>
</dbReference>
<feature type="domain" description="GIY-YIG" evidence="10">
    <location>
        <begin position="17"/>
        <end position="96"/>
    </location>
</feature>
<dbReference type="InterPro" id="IPR003583">
    <property type="entry name" value="Hlx-hairpin-Hlx_DNA-bd_motif"/>
</dbReference>
<dbReference type="InterPro" id="IPR036876">
    <property type="entry name" value="UVR_dom_sf"/>
</dbReference>
<dbReference type="Gene3D" id="3.40.1440.10">
    <property type="entry name" value="GIY-YIG endonuclease"/>
    <property type="match status" value="1"/>
</dbReference>
<dbReference type="Gene3D" id="4.10.860.10">
    <property type="entry name" value="UVR domain"/>
    <property type="match status" value="1"/>
</dbReference>
<dbReference type="PROSITE" id="PS50151">
    <property type="entry name" value="UVR"/>
    <property type="match status" value="1"/>
</dbReference>
<dbReference type="Pfam" id="PF14520">
    <property type="entry name" value="HHH_5"/>
    <property type="match status" value="1"/>
</dbReference>
<dbReference type="PANTHER" id="PTHR30562:SF1">
    <property type="entry name" value="UVRABC SYSTEM PROTEIN C"/>
    <property type="match status" value="1"/>
</dbReference>
<keyword evidence="5 7" id="KW-0234">DNA repair</keyword>
<dbReference type="InterPro" id="IPR050066">
    <property type="entry name" value="UvrABC_protein_C"/>
</dbReference>
<evidence type="ECO:0000256" key="7">
    <source>
        <dbReference type="HAMAP-Rule" id="MF_00203"/>
    </source>
</evidence>
<dbReference type="NCBIfam" id="NF001824">
    <property type="entry name" value="PRK00558.1-5"/>
    <property type="match status" value="1"/>
</dbReference>
<feature type="domain" description="UvrC family homology region profile" evidence="11">
    <location>
        <begin position="270"/>
        <end position="542"/>
    </location>
</feature>
<dbReference type="FunFam" id="3.30.420.340:FF:000001">
    <property type="entry name" value="UvrABC system protein C"/>
    <property type="match status" value="1"/>
</dbReference>
<accession>A0A450URX4</accession>
<dbReference type="FunFam" id="3.40.1440.10:FF:000001">
    <property type="entry name" value="UvrABC system protein C"/>
    <property type="match status" value="1"/>
</dbReference>
<protein>
    <recommendedName>
        <fullName evidence="7">UvrABC system protein C</fullName>
        <shortName evidence="7">Protein UvrC</shortName>
    </recommendedName>
    <alternativeName>
        <fullName evidence="7">Excinuclease ABC subunit C</fullName>
    </alternativeName>
</protein>
<evidence type="ECO:0000259" key="9">
    <source>
        <dbReference type="PROSITE" id="PS50151"/>
    </source>
</evidence>
<dbReference type="PROSITE" id="PS50165">
    <property type="entry name" value="UVRC"/>
    <property type="match status" value="1"/>
</dbReference>
<feature type="compositionally biased region" description="Basic and acidic residues" evidence="8">
    <location>
        <begin position="241"/>
        <end position="253"/>
    </location>
</feature>
<dbReference type="InterPro" id="IPR038476">
    <property type="entry name" value="UvrC_RNase_H_dom_sf"/>
</dbReference>
<dbReference type="EMBL" id="CAADFI010000073">
    <property type="protein sequence ID" value="VFJ95210.1"/>
    <property type="molecule type" value="Genomic_DNA"/>
</dbReference>
<dbReference type="GO" id="GO:0009380">
    <property type="term" value="C:excinuclease repair complex"/>
    <property type="evidence" value="ECO:0007669"/>
    <property type="project" value="InterPro"/>
</dbReference>
<feature type="region of interest" description="Disordered" evidence="8">
    <location>
        <begin position="241"/>
        <end position="263"/>
    </location>
</feature>
<reference evidence="13" key="1">
    <citation type="submission" date="2019-02" db="EMBL/GenBank/DDBJ databases">
        <authorList>
            <person name="Gruber-Vodicka R. H."/>
            <person name="Seah K. B. B."/>
        </authorList>
    </citation>
    <scope>NUCLEOTIDE SEQUENCE</scope>
    <source>
        <strain evidence="14">BECK_SA2B12</strain>
        <strain evidence="12">BECK_SA2B15</strain>
        <strain evidence="13">BECK_SA2B20</strain>
    </source>
</reference>
<dbReference type="AlphaFoldDB" id="A0A450URX4"/>
<dbReference type="Gene3D" id="3.30.420.340">
    <property type="entry name" value="UvrC, RNAse H endonuclease domain"/>
    <property type="match status" value="1"/>
</dbReference>